<dbReference type="PANTHER" id="PTHR43384:SF13">
    <property type="entry name" value="SLR0110 PROTEIN"/>
    <property type="match status" value="1"/>
</dbReference>
<dbReference type="Pfam" id="PF13614">
    <property type="entry name" value="AAA_31"/>
    <property type="match status" value="1"/>
</dbReference>
<evidence type="ECO:0000313" key="2">
    <source>
        <dbReference type="EMBL" id="MDT7043450.1"/>
    </source>
</evidence>
<dbReference type="InterPro" id="IPR027417">
    <property type="entry name" value="P-loop_NTPase"/>
</dbReference>
<sequence>MKRFSPALASVLEDERANLQSSSIFVDLAVSNTVARAAFESVIKECTDFRILKLSEQVAPQVTILEVNSDPQRALATIQSLDQSPHASEYFLTGESPDSAVLLEALRVGVKEFFPLPVDRDAVRQALKRYGEARASAPCHDLQRSGQLVSVMGSSGGLGTTSLAVNLAVSLKARETGKSVVLVEVDQQNGNLPAYLDLTPSYSFQDINSDLLRLDDALVRKFLLDHSSGIQVLPSGYNNLRSGQLNPVGVKHTMELLALLFDYVIVDIGHTLDAPAREALSLSNLILLVSTLQVPVVHRTQGLLQEFVRQGIEGAVELVMSRYCNEEEDLIEETESVLGHGIDWRIPENSMPSRHSINQGTPCVSLFPKTPIAKSYAELASRIAGRAISNLPAQGPSYGHFQKLLQFGRAKLNLAKAS</sequence>
<dbReference type="SUPFAM" id="SSF52540">
    <property type="entry name" value="P-loop containing nucleoside triphosphate hydrolases"/>
    <property type="match status" value="1"/>
</dbReference>
<dbReference type="Proteomes" id="UP001250932">
    <property type="component" value="Unassembled WGS sequence"/>
</dbReference>
<dbReference type="Gene3D" id="3.40.50.2300">
    <property type="match status" value="1"/>
</dbReference>
<organism evidence="2 3">
    <name type="scientific">Candidatus Nitronereus thalassa</name>
    <dbReference type="NCBI Taxonomy" id="3020898"/>
    <lineage>
        <taxon>Bacteria</taxon>
        <taxon>Pseudomonadati</taxon>
        <taxon>Nitrospirota</taxon>
        <taxon>Nitrospiria</taxon>
        <taxon>Nitrospirales</taxon>
        <taxon>Nitrospiraceae</taxon>
        <taxon>Candidatus Nitronereus</taxon>
    </lineage>
</organism>
<evidence type="ECO:0000313" key="3">
    <source>
        <dbReference type="Proteomes" id="UP001250932"/>
    </source>
</evidence>
<dbReference type="EMBL" id="JAQOUE010000001">
    <property type="protein sequence ID" value="MDT7043450.1"/>
    <property type="molecule type" value="Genomic_DNA"/>
</dbReference>
<evidence type="ECO:0000259" key="1">
    <source>
        <dbReference type="Pfam" id="PF13614"/>
    </source>
</evidence>
<name>A0ABU3KAF1_9BACT</name>
<dbReference type="InterPro" id="IPR025669">
    <property type="entry name" value="AAA_dom"/>
</dbReference>
<feature type="domain" description="AAA" evidence="1">
    <location>
        <begin position="148"/>
        <end position="294"/>
    </location>
</feature>
<proteinExistence type="predicted"/>
<dbReference type="RefSeq" id="WP_313834017.1">
    <property type="nucleotide sequence ID" value="NZ_JAQOUE010000001.1"/>
</dbReference>
<dbReference type="InterPro" id="IPR050625">
    <property type="entry name" value="ParA/MinD_ATPase"/>
</dbReference>
<dbReference type="PANTHER" id="PTHR43384">
    <property type="entry name" value="SEPTUM SITE-DETERMINING PROTEIN MIND HOMOLOG, CHLOROPLASTIC-RELATED"/>
    <property type="match status" value="1"/>
</dbReference>
<protein>
    <submittedName>
        <fullName evidence="2">AAA family ATPase</fullName>
    </submittedName>
</protein>
<dbReference type="Gene3D" id="3.40.50.300">
    <property type="entry name" value="P-loop containing nucleotide triphosphate hydrolases"/>
    <property type="match status" value="1"/>
</dbReference>
<comment type="caution">
    <text evidence="2">The sequence shown here is derived from an EMBL/GenBank/DDBJ whole genome shotgun (WGS) entry which is preliminary data.</text>
</comment>
<gene>
    <name evidence="2" type="ORF">PPG34_13920</name>
</gene>
<keyword evidence="3" id="KW-1185">Reference proteome</keyword>
<reference evidence="2 3" key="1">
    <citation type="journal article" date="2023" name="ISME J.">
        <title>Cultivation and genomic characterization of novel and ubiquitous marine nitrite-oxidizing bacteria from the Nitrospirales.</title>
        <authorList>
            <person name="Mueller A.J."/>
            <person name="Daebeler A."/>
            <person name="Herbold C.W."/>
            <person name="Kirkegaard R.H."/>
            <person name="Daims H."/>
        </authorList>
    </citation>
    <scope>NUCLEOTIDE SEQUENCE [LARGE SCALE GENOMIC DNA]</scope>
    <source>
        <strain evidence="2 3">EB</strain>
    </source>
</reference>
<accession>A0ABU3KAF1</accession>